<evidence type="ECO:0000313" key="2">
    <source>
        <dbReference type="Proteomes" id="UP000435112"/>
    </source>
</evidence>
<gene>
    <name evidence="1" type="ORF">PR002_g5088</name>
</gene>
<organism evidence="1 2">
    <name type="scientific">Phytophthora rubi</name>
    <dbReference type="NCBI Taxonomy" id="129364"/>
    <lineage>
        <taxon>Eukaryota</taxon>
        <taxon>Sar</taxon>
        <taxon>Stramenopiles</taxon>
        <taxon>Oomycota</taxon>
        <taxon>Peronosporomycetes</taxon>
        <taxon>Peronosporales</taxon>
        <taxon>Peronosporaceae</taxon>
        <taxon>Phytophthora</taxon>
    </lineage>
</organism>
<accession>A0A6A3N3W1</accession>
<name>A0A6A3N3W1_9STRA</name>
<evidence type="ECO:0000313" key="1">
    <source>
        <dbReference type="EMBL" id="KAE9040171.1"/>
    </source>
</evidence>
<reference evidence="1 2" key="1">
    <citation type="submission" date="2018-09" db="EMBL/GenBank/DDBJ databases">
        <title>Genomic investigation of the strawberry pathogen Phytophthora fragariae indicates pathogenicity is determined by transcriptional variation in three key races.</title>
        <authorList>
            <person name="Adams T.M."/>
            <person name="Armitage A.D."/>
            <person name="Sobczyk M.K."/>
            <person name="Bates H.J."/>
            <person name="Dunwell J.M."/>
            <person name="Nellist C.F."/>
            <person name="Harrison R.J."/>
        </authorList>
    </citation>
    <scope>NUCLEOTIDE SEQUENCE [LARGE SCALE GENOMIC DNA]</scope>
    <source>
        <strain evidence="1 2">SCRP324</strain>
    </source>
</reference>
<dbReference type="EMBL" id="QXFU01000211">
    <property type="protein sequence ID" value="KAE9040171.1"/>
    <property type="molecule type" value="Genomic_DNA"/>
</dbReference>
<sequence>MEAQDYTNNNKLQFYIFFSYGPTAFGPLSSAFVTSPSKECYDLGGVVLFSPGPGTSLARDTHLADFYKTQLIAGR</sequence>
<protein>
    <submittedName>
        <fullName evidence="1">Uncharacterized protein</fullName>
    </submittedName>
</protein>
<comment type="caution">
    <text evidence="1">The sequence shown here is derived from an EMBL/GenBank/DDBJ whole genome shotgun (WGS) entry which is preliminary data.</text>
</comment>
<proteinExistence type="predicted"/>
<dbReference type="AlphaFoldDB" id="A0A6A3N3W1"/>
<dbReference type="Proteomes" id="UP000435112">
    <property type="component" value="Unassembled WGS sequence"/>
</dbReference>